<dbReference type="Gene3D" id="3.10.10.10">
    <property type="entry name" value="HIV Type 1 Reverse Transcriptase, subunit A, domain 1"/>
    <property type="match status" value="1"/>
</dbReference>
<dbReference type="Pfam" id="PF17921">
    <property type="entry name" value="Integrase_H2C2"/>
    <property type="match status" value="1"/>
</dbReference>
<dbReference type="SUPFAM" id="SSF53098">
    <property type="entry name" value="Ribonuclease H-like"/>
    <property type="match status" value="1"/>
</dbReference>
<dbReference type="PROSITE" id="PS50994">
    <property type="entry name" value="INTEGRASE"/>
    <property type="match status" value="1"/>
</dbReference>
<dbReference type="InterPro" id="IPR001584">
    <property type="entry name" value="Integrase_cat-core"/>
</dbReference>
<evidence type="ECO:0000313" key="3">
    <source>
        <dbReference type="Proteomes" id="UP001303046"/>
    </source>
</evidence>
<dbReference type="InterPro" id="IPR040676">
    <property type="entry name" value="DUF5641"/>
</dbReference>
<reference evidence="2 3" key="1">
    <citation type="submission" date="2023-08" db="EMBL/GenBank/DDBJ databases">
        <title>A Necator americanus chromosomal reference genome.</title>
        <authorList>
            <person name="Ilik V."/>
            <person name="Petrzelkova K.J."/>
            <person name="Pardy F."/>
            <person name="Fuh T."/>
            <person name="Niatou-Singa F.S."/>
            <person name="Gouil Q."/>
            <person name="Baker L."/>
            <person name="Ritchie M.E."/>
            <person name="Jex A.R."/>
            <person name="Gazzola D."/>
            <person name="Li H."/>
            <person name="Toshio Fujiwara R."/>
            <person name="Zhan B."/>
            <person name="Aroian R.V."/>
            <person name="Pafco B."/>
            <person name="Schwarz E.M."/>
        </authorList>
    </citation>
    <scope>NUCLEOTIDE SEQUENCE [LARGE SCALE GENOMIC DNA]</scope>
    <source>
        <strain evidence="2 3">Aroian</strain>
        <tissue evidence="2">Whole animal</tissue>
    </source>
</reference>
<organism evidence="2 3">
    <name type="scientific">Necator americanus</name>
    <name type="common">Human hookworm</name>
    <dbReference type="NCBI Taxonomy" id="51031"/>
    <lineage>
        <taxon>Eukaryota</taxon>
        <taxon>Metazoa</taxon>
        <taxon>Ecdysozoa</taxon>
        <taxon>Nematoda</taxon>
        <taxon>Chromadorea</taxon>
        <taxon>Rhabditida</taxon>
        <taxon>Rhabditina</taxon>
        <taxon>Rhabditomorpha</taxon>
        <taxon>Strongyloidea</taxon>
        <taxon>Ancylostomatidae</taxon>
        <taxon>Bunostominae</taxon>
        <taxon>Necator</taxon>
    </lineage>
</organism>
<dbReference type="EMBL" id="JAVFWL010000006">
    <property type="protein sequence ID" value="KAK6764388.1"/>
    <property type="molecule type" value="Genomic_DNA"/>
</dbReference>
<keyword evidence="3" id="KW-1185">Reference proteome</keyword>
<dbReference type="InterPro" id="IPR043502">
    <property type="entry name" value="DNA/RNA_pol_sf"/>
</dbReference>
<dbReference type="SUPFAM" id="SSF56672">
    <property type="entry name" value="DNA/RNA polymerases"/>
    <property type="match status" value="1"/>
</dbReference>
<dbReference type="Gene3D" id="3.30.420.10">
    <property type="entry name" value="Ribonuclease H-like superfamily/Ribonuclease H"/>
    <property type="match status" value="1"/>
</dbReference>
<name>A0ABR1EPA4_NECAM</name>
<dbReference type="InterPro" id="IPR036397">
    <property type="entry name" value="RNaseH_sf"/>
</dbReference>
<comment type="caution">
    <text evidence="2">The sequence shown here is derived from an EMBL/GenBank/DDBJ whole genome shotgun (WGS) entry which is preliminary data.</text>
</comment>
<dbReference type="Proteomes" id="UP001303046">
    <property type="component" value="Unassembled WGS sequence"/>
</dbReference>
<feature type="domain" description="Integrase catalytic" evidence="1">
    <location>
        <begin position="457"/>
        <end position="646"/>
    </location>
</feature>
<proteinExistence type="predicted"/>
<sequence>MSNKMQHGNQLHSTVHYVESDDYEDPWERHRNIQSHDVEKKFCGPEKEEEADINAQVLKNVNNSIARRNAGYVVRLPFKEDHEYLPDNKILALHRLRSVLRKYQQEPHIFQQYHSIFQDQVADNILEEVNENKDTVGKMKHYLSHQPVFTPQKDTTKLRVVFDASAHHKNCPSLNDILHQGLTIMPKLYRILLCFRTAKYALLSDVEKALLQVHFHEDDRDFARCLWIRDITKPLTNDNLVVYRFTRVTFGINVSPFLLSATILFHLSNYVKNDGLAREISSNLYVDNLIVGSETILEGVQKYKELKSIFNDLKMNLRAFVTNHTDIMDAISTKDRSSNLCPKYKKQLSKNLNLKEEENHVYRAYGRLNKSNLNSMTKNSILIVPNTELYRLIILEAHGPYHNTTGHTIAEVRQQYWIPRFREQVKKCMRSCVPCQKMNNLPYRYPEMANLSSRRVTKTRSFENIGLDYFCPITVHDDHKERTNVYGCIFTSCVTCLIHLEIESDGTTEKFLNAFRIFVARRGKPRLVTYDNAPTLILESQILNDSLTDTSTNEDIVRNMSNQMIEWKHNIPYSPWKGGFYGSLIKSVKQALFKAIGKRILTIDQLHTFLVEIEGCLNCRPLIYQEDDINDALLPLRPIDFVQREMEVTLPFNFSEEEKADPIFLPPSEALQFETRLQTEKALQSSYILTERFWEKWKNQYLTALREQHRCTIDGKRGNANEVREGELVLITDALQKRNRWKLVRISKLVPSIDGAVREAEGDGCDCVAAESHVRCVCNEDRVGTTFFDITKVPPFTHQQVRFTPHPLHGIIAGADEDISAEIVLNLKETIDNSITEIRDDFFLPLKTLTSTDIISAVKEQLLP</sequence>
<dbReference type="Gene3D" id="3.30.70.270">
    <property type="match status" value="1"/>
</dbReference>
<dbReference type="InterPro" id="IPR041588">
    <property type="entry name" value="Integrase_H2C2"/>
</dbReference>
<gene>
    <name evidence="2" type="primary">Necator_chrX.g24804</name>
    <name evidence="2" type="ORF">RB195_024639</name>
</gene>
<protein>
    <recommendedName>
        <fullName evidence="1">Integrase catalytic domain-containing protein</fullName>
    </recommendedName>
</protein>
<dbReference type="PANTHER" id="PTHR47331">
    <property type="entry name" value="PHD-TYPE DOMAIN-CONTAINING PROTEIN"/>
    <property type="match status" value="1"/>
</dbReference>
<evidence type="ECO:0000259" key="1">
    <source>
        <dbReference type="PROSITE" id="PS50994"/>
    </source>
</evidence>
<dbReference type="InterPro" id="IPR043128">
    <property type="entry name" value="Rev_trsase/Diguanyl_cyclase"/>
</dbReference>
<accession>A0ABR1EPA4</accession>
<evidence type="ECO:0000313" key="2">
    <source>
        <dbReference type="EMBL" id="KAK6764388.1"/>
    </source>
</evidence>
<dbReference type="Gene3D" id="1.10.340.70">
    <property type="match status" value="1"/>
</dbReference>
<dbReference type="Pfam" id="PF18701">
    <property type="entry name" value="DUF5641"/>
    <property type="match status" value="1"/>
</dbReference>
<dbReference type="InterPro" id="IPR012337">
    <property type="entry name" value="RNaseH-like_sf"/>
</dbReference>